<sequence length="51" mass="6031">MEVPNTTEASHRSLDGGYFRYRNKIERILQPIVKIMPVEQYRGWWMVGCSS</sequence>
<keyword evidence="2" id="KW-1185">Reference proteome</keyword>
<proteinExistence type="predicted"/>
<dbReference type="Proteomes" id="UP001196413">
    <property type="component" value="Unassembled WGS sequence"/>
</dbReference>
<dbReference type="AlphaFoldDB" id="A0AAD5R245"/>
<name>A0AAD5R245_PARTN</name>
<organism evidence="1 2">
    <name type="scientific">Parelaphostrongylus tenuis</name>
    <name type="common">Meningeal worm</name>
    <dbReference type="NCBI Taxonomy" id="148309"/>
    <lineage>
        <taxon>Eukaryota</taxon>
        <taxon>Metazoa</taxon>
        <taxon>Ecdysozoa</taxon>
        <taxon>Nematoda</taxon>
        <taxon>Chromadorea</taxon>
        <taxon>Rhabditida</taxon>
        <taxon>Rhabditina</taxon>
        <taxon>Rhabditomorpha</taxon>
        <taxon>Strongyloidea</taxon>
        <taxon>Metastrongylidae</taxon>
        <taxon>Parelaphostrongylus</taxon>
    </lineage>
</organism>
<comment type="caution">
    <text evidence="1">The sequence shown here is derived from an EMBL/GenBank/DDBJ whole genome shotgun (WGS) entry which is preliminary data.</text>
</comment>
<evidence type="ECO:0000313" key="2">
    <source>
        <dbReference type="Proteomes" id="UP001196413"/>
    </source>
</evidence>
<gene>
    <name evidence="1" type="ORF">KIN20_029287</name>
</gene>
<accession>A0AAD5R245</accession>
<protein>
    <submittedName>
        <fullName evidence="1">Uncharacterized protein</fullName>
    </submittedName>
</protein>
<evidence type="ECO:0000313" key="1">
    <source>
        <dbReference type="EMBL" id="KAJ1368207.1"/>
    </source>
</evidence>
<reference evidence="1" key="1">
    <citation type="submission" date="2021-06" db="EMBL/GenBank/DDBJ databases">
        <title>Parelaphostrongylus tenuis whole genome reference sequence.</title>
        <authorList>
            <person name="Garwood T.J."/>
            <person name="Larsen P.A."/>
            <person name="Fountain-Jones N.M."/>
            <person name="Garbe J.R."/>
            <person name="Macchietto M.G."/>
            <person name="Kania S.A."/>
            <person name="Gerhold R.W."/>
            <person name="Richards J.E."/>
            <person name="Wolf T.M."/>
        </authorList>
    </citation>
    <scope>NUCLEOTIDE SEQUENCE</scope>
    <source>
        <strain evidence="1">MNPRO001-30</strain>
        <tissue evidence="1">Meninges</tissue>
    </source>
</reference>
<dbReference type="EMBL" id="JAHQIW010006112">
    <property type="protein sequence ID" value="KAJ1368207.1"/>
    <property type="molecule type" value="Genomic_DNA"/>
</dbReference>